<dbReference type="SUPFAM" id="SSF143414">
    <property type="entry name" value="CcmK-like"/>
    <property type="match status" value="1"/>
</dbReference>
<comment type="caution">
    <text evidence="6">The sequence shown here is derived from an EMBL/GenBank/DDBJ whole genome shotgun (WGS) entry which is preliminary data.</text>
</comment>
<dbReference type="Pfam" id="PF00936">
    <property type="entry name" value="BMC"/>
    <property type="match status" value="1"/>
</dbReference>
<dbReference type="InterPro" id="IPR000249">
    <property type="entry name" value="BMC_dom"/>
</dbReference>
<evidence type="ECO:0000313" key="7">
    <source>
        <dbReference type="Proteomes" id="UP000216339"/>
    </source>
</evidence>
<feature type="compositionally biased region" description="Low complexity" evidence="4">
    <location>
        <begin position="107"/>
        <end position="117"/>
    </location>
</feature>
<name>A0A271J6E8_9BACT</name>
<evidence type="ECO:0000313" key="6">
    <source>
        <dbReference type="EMBL" id="PAP78229.1"/>
    </source>
</evidence>
<dbReference type="EMBL" id="MQWD01000001">
    <property type="protein sequence ID" value="PAP78229.1"/>
    <property type="molecule type" value="Genomic_DNA"/>
</dbReference>
<evidence type="ECO:0000259" key="5">
    <source>
        <dbReference type="PROSITE" id="PS51930"/>
    </source>
</evidence>
<dbReference type="InterPro" id="IPR050575">
    <property type="entry name" value="BMC_shell"/>
</dbReference>
<keyword evidence="2" id="KW-1283">Bacterial microcompartment</keyword>
<dbReference type="PANTHER" id="PTHR33941:SF6">
    <property type="entry name" value="BACTERIAL MICROCOMPARTMENT SHELL PROTEIN EUTK"/>
    <property type="match status" value="1"/>
</dbReference>
<dbReference type="Proteomes" id="UP000216339">
    <property type="component" value="Unassembled WGS sequence"/>
</dbReference>
<gene>
    <name evidence="6" type="ORF">BSZ37_18250</name>
</gene>
<dbReference type="GO" id="GO:0031469">
    <property type="term" value="C:bacterial microcompartment"/>
    <property type="evidence" value="ECO:0007669"/>
    <property type="project" value="UniProtKB-SubCell"/>
</dbReference>
<dbReference type="SMART" id="SM00877">
    <property type="entry name" value="BMC"/>
    <property type="match status" value="1"/>
</dbReference>
<feature type="domain" description="BMC" evidence="5">
    <location>
        <begin position="11"/>
        <end position="95"/>
    </location>
</feature>
<comment type="subcellular location">
    <subcellularLocation>
        <location evidence="1">Bacterial microcompartment</location>
    </subcellularLocation>
</comment>
<evidence type="ECO:0000256" key="1">
    <source>
        <dbReference type="ARBA" id="ARBA00024322"/>
    </source>
</evidence>
<dbReference type="PROSITE" id="PS51930">
    <property type="entry name" value="BMC_2"/>
    <property type="match status" value="1"/>
</dbReference>
<sequence length="163" mass="17119">MAEPTSVPEGALGLLETLGLVAAIEAADAMLKAADVRLVRQQRTVPGLVTHLVTGETAAVQSAVDAGAAAAERVGRVVARHVIPRPDPSVWRVFGGTARAPVPPAAPASAVSSTTPEPADDYEDRTVRELRQLARDRDDDRLRGRAIAAATKDELVAFLRASE</sequence>
<dbReference type="RefSeq" id="WP_095511912.1">
    <property type="nucleotide sequence ID" value="NZ_MQWD01000001.1"/>
</dbReference>
<feature type="region of interest" description="Disordered" evidence="4">
    <location>
        <begin position="101"/>
        <end position="125"/>
    </location>
</feature>
<reference evidence="6 7" key="1">
    <citation type="submission" date="2016-11" db="EMBL/GenBank/DDBJ databases">
        <title>Study of marine rhodopsin-containing bacteria.</title>
        <authorList>
            <person name="Yoshizawa S."/>
            <person name="Kumagai Y."/>
            <person name="Kogure K."/>
        </authorList>
    </citation>
    <scope>NUCLEOTIDE SEQUENCE [LARGE SCALE GENOMIC DNA]</scope>
    <source>
        <strain evidence="6 7">SAORIC-28</strain>
    </source>
</reference>
<dbReference type="InterPro" id="IPR044872">
    <property type="entry name" value="CcmK/CsoS1_BMC"/>
</dbReference>
<organism evidence="6 7">
    <name type="scientific">Rubrivirga marina</name>
    <dbReference type="NCBI Taxonomy" id="1196024"/>
    <lineage>
        <taxon>Bacteria</taxon>
        <taxon>Pseudomonadati</taxon>
        <taxon>Rhodothermota</taxon>
        <taxon>Rhodothermia</taxon>
        <taxon>Rhodothermales</taxon>
        <taxon>Rubricoccaceae</taxon>
        <taxon>Rubrivirga</taxon>
    </lineage>
</organism>
<dbReference type="InterPro" id="IPR037233">
    <property type="entry name" value="CcmK-like_sf"/>
</dbReference>
<dbReference type="AlphaFoldDB" id="A0A271J6E8"/>
<evidence type="ECO:0000256" key="2">
    <source>
        <dbReference type="ARBA" id="ARBA00024446"/>
    </source>
</evidence>
<evidence type="ECO:0000256" key="3">
    <source>
        <dbReference type="PROSITE-ProRule" id="PRU01278"/>
    </source>
</evidence>
<dbReference type="OrthoDB" id="9812608at2"/>
<proteinExistence type="inferred from homology"/>
<accession>A0A271J6E8</accession>
<evidence type="ECO:0000256" key="4">
    <source>
        <dbReference type="SAM" id="MobiDB-lite"/>
    </source>
</evidence>
<dbReference type="PANTHER" id="PTHR33941">
    <property type="entry name" value="PROPANEDIOL UTILIZATION PROTEIN PDUA"/>
    <property type="match status" value="1"/>
</dbReference>
<protein>
    <recommendedName>
        <fullName evidence="5">BMC domain-containing protein</fullName>
    </recommendedName>
</protein>
<dbReference type="Gene3D" id="3.30.70.1710">
    <property type="match status" value="1"/>
</dbReference>
<dbReference type="CDD" id="cd07045">
    <property type="entry name" value="BMC_CcmK_like"/>
    <property type="match status" value="1"/>
</dbReference>
<comment type="similarity">
    <text evidence="3">Belongs to the bacterial microcompartments protein family.</text>
</comment>
<keyword evidence="7" id="KW-1185">Reference proteome</keyword>